<accession>A0A2S6I3L9</accession>
<organism evidence="2 3">
    <name type="scientific">Neolewinella xylanilytica</name>
    <dbReference type="NCBI Taxonomy" id="1514080"/>
    <lineage>
        <taxon>Bacteria</taxon>
        <taxon>Pseudomonadati</taxon>
        <taxon>Bacteroidota</taxon>
        <taxon>Saprospiria</taxon>
        <taxon>Saprospirales</taxon>
        <taxon>Lewinellaceae</taxon>
        <taxon>Neolewinella</taxon>
    </lineage>
</organism>
<proteinExistence type="predicted"/>
<reference evidence="2 3" key="1">
    <citation type="submission" date="2018-02" db="EMBL/GenBank/DDBJ databases">
        <title>Genomic Encyclopedia of Archaeal and Bacterial Type Strains, Phase II (KMG-II): from individual species to whole genera.</title>
        <authorList>
            <person name="Goeker M."/>
        </authorList>
    </citation>
    <scope>NUCLEOTIDE SEQUENCE [LARGE SCALE GENOMIC DNA]</scope>
    <source>
        <strain evidence="2 3">DSM 29526</strain>
    </source>
</reference>
<keyword evidence="1" id="KW-1133">Transmembrane helix</keyword>
<dbReference type="InterPro" id="IPR025833">
    <property type="entry name" value="GDYXXLXY"/>
</dbReference>
<dbReference type="EMBL" id="PTJC01000006">
    <property type="protein sequence ID" value="PPK85782.1"/>
    <property type="molecule type" value="Genomic_DNA"/>
</dbReference>
<sequence length="167" mass="18954">MTSLRRGTLIFGILAVLGYTAWFVYDKERILAEGELVLFELAPVDPRSLLQGDYMRLAYEIDAGLSRETLPPGGYLVYTLDDTGVARFRRIQSKLTPLREAEGLIQFRRRRAGSIRNGTIRLGAESYFFEEGSGDRFARAQYGGMRIDGRGRAVLVGLWDEDRQLIR</sequence>
<evidence type="ECO:0000313" key="3">
    <source>
        <dbReference type="Proteomes" id="UP000237662"/>
    </source>
</evidence>
<keyword evidence="1" id="KW-0812">Transmembrane</keyword>
<gene>
    <name evidence="2" type="ORF">CLV84_2689</name>
</gene>
<name>A0A2S6I3L9_9BACT</name>
<keyword evidence="3" id="KW-1185">Reference proteome</keyword>
<feature type="transmembrane region" description="Helical" evidence="1">
    <location>
        <begin position="7"/>
        <end position="25"/>
    </location>
</feature>
<dbReference type="Pfam" id="PF14345">
    <property type="entry name" value="GDYXXLXY"/>
    <property type="match status" value="1"/>
</dbReference>
<evidence type="ECO:0000313" key="2">
    <source>
        <dbReference type="EMBL" id="PPK85782.1"/>
    </source>
</evidence>
<dbReference type="Proteomes" id="UP000237662">
    <property type="component" value="Unassembled WGS sequence"/>
</dbReference>
<dbReference type="OrthoDB" id="4868247at2"/>
<protein>
    <submittedName>
        <fullName evidence="2">Putative membrane-anchored protein</fullName>
    </submittedName>
</protein>
<dbReference type="RefSeq" id="WP_104420270.1">
    <property type="nucleotide sequence ID" value="NZ_PTJC01000006.1"/>
</dbReference>
<dbReference type="AlphaFoldDB" id="A0A2S6I3L9"/>
<keyword evidence="1" id="KW-0472">Membrane</keyword>
<evidence type="ECO:0000256" key="1">
    <source>
        <dbReference type="SAM" id="Phobius"/>
    </source>
</evidence>
<comment type="caution">
    <text evidence="2">The sequence shown here is derived from an EMBL/GenBank/DDBJ whole genome shotgun (WGS) entry which is preliminary data.</text>
</comment>